<protein>
    <submittedName>
        <fullName evidence="1">Uncharacterized protein</fullName>
    </submittedName>
</protein>
<evidence type="ECO:0000313" key="1">
    <source>
        <dbReference type="EMBL" id="MBX49974.1"/>
    </source>
</evidence>
<sequence>MIDVSFFVSCWWQMERTLPKWFSNAWIFMRMLQFLENLATIVSC</sequence>
<dbReference type="AlphaFoldDB" id="A0A2P2P5D7"/>
<organism evidence="1">
    <name type="scientific">Rhizophora mucronata</name>
    <name type="common">Asiatic mangrove</name>
    <dbReference type="NCBI Taxonomy" id="61149"/>
    <lineage>
        <taxon>Eukaryota</taxon>
        <taxon>Viridiplantae</taxon>
        <taxon>Streptophyta</taxon>
        <taxon>Embryophyta</taxon>
        <taxon>Tracheophyta</taxon>
        <taxon>Spermatophyta</taxon>
        <taxon>Magnoliopsida</taxon>
        <taxon>eudicotyledons</taxon>
        <taxon>Gunneridae</taxon>
        <taxon>Pentapetalae</taxon>
        <taxon>rosids</taxon>
        <taxon>fabids</taxon>
        <taxon>Malpighiales</taxon>
        <taxon>Rhizophoraceae</taxon>
        <taxon>Rhizophora</taxon>
    </lineage>
</organism>
<dbReference type="EMBL" id="GGEC01069490">
    <property type="protein sequence ID" value="MBX49974.1"/>
    <property type="molecule type" value="Transcribed_RNA"/>
</dbReference>
<accession>A0A2P2P5D7</accession>
<proteinExistence type="predicted"/>
<name>A0A2P2P5D7_RHIMU</name>
<reference evidence="1" key="1">
    <citation type="submission" date="2018-02" db="EMBL/GenBank/DDBJ databases">
        <title>Rhizophora mucronata_Transcriptome.</title>
        <authorList>
            <person name="Meera S.P."/>
            <person name="Sreeshan A."/>
            <person name="Augustine A."/>
        </authorList>
    </citation>
    <scope>NUCLEOTIDE SEQUENCE</scope>
    <source>
        <tissue evidence="1">Leaf</tissue>
    </source>
</reference>